<reference evidence="2" key="1">
    <citation type="submission" date="2020-11" db="EMBL/GenBank/DDBJ databases">
        <title>Multidrug resistant novel bacterium Savagea serpentis sp. nov., isolated from the scats of a vine snake (Ahaetulla nasuta).</title>
        <authorList>
            <person name="Venkata Ramana V."/>
            <person name="Vikas Patil S."/>
            <person name="Yogita Lugani V."/>
        </authorList>
    </citation>
    <scope>NUCLEOTIDE SEQUENCE</scope>
    <source>
        <strain evidence="2">SN6</strain>
    </source>
</reference>
<dbReference type="AlphaFoldDB" id="A0A8J7G6I0"/>
<accession>A0A8J7G6I0</accession>
<evidence type="ECO:0000313" key="2">
    <source>
        <dbReference type="EMBL" id="MBF4502307.1"/>
    </source>
</evidence>
<dbReference type="PANTHER" id="PTHR47739">
    <property type="entry name" value="TRNA1(VAL) (ADENINE(37)-N6)-METHYLTRANSFERASE"/>
    <property type="match status" value="1"/>
</dbReference>
<keyword evidence="3" id="KW-1185">Reference proteome</keyword>
<name>A0A8J7G6I0_9BACL</name>
<dbReference type="InterPro" id="IPR007848">
    <property type="entry name" value="Small_mtfrase_dom"/>
</dbReference>
<evidence type="ECO:0000313" key="3">
    <source>
        <dbReference type="Proteomes" id="UP000622653"/>
    </source>
</evidence>
<comment type="caution">
    <text evidence="2">The sequence shown here is derived from an EMBL/GenBank/DDBJ whole genome shotgun (WGS) entry which is preliminary data.</text>
</comment>
<organism evidence="2 3">
    <name type="scientific">Savagea serpentis</name>
    <dbReference type="NCBI Taxonomy" id="2785297"/>
    <lineage>
        <taxon>Bacteria</taxon>
        <taxon>Bacillati</taxon>
        <taxon>Bacillota</taxon>
        <taxon>Bacilli</taxon>
        <taxon>Bacillales</taxon>
        <taxon>Caryophanaceae</taxon>
        <taxon>Savagea</taxon>
    </lineage>
</organism>
<dbReference type="GO" id="GO:0008168">
    <property type="term" value="F:methyltransferase activity"/>
    <property type="evidence" value="ECO:0007669"/>
    <property type="project" value="InterPro"/>
</dbReference>
<dbReference type="InterPro" id="IPR050210">
    <property type="entry name" value="tRNA_Adenine-N(6)_MTase"/>
</dbReference>
<dbReference type="Proteomes" id="UP000622653">
    <property type="component" value="Unassembled WGS sequence"/>
</dbReference>
<dbReference type="EMBL" id="JADKPV010000011">
    <property type="protein sequence ID" value="MBF4502307.1"/>
    <property type="molecule type" value="Genomic_DNA"/>
</dbReference>
<dbReference type="InterPro" id="IPR029063">
    <property type="entry name" value="SAM-dependent_MTases_sf"/>
</dbReference>
<dbReference type="RefSeq" id="WP_194563791.1">
    <property type="nucleotide sequence ID" value="NZ_JADKPV010000011.1"/>
</dbReference>
<dbReference type="PANTHER" id="PTHR47739:SF1">
    <property type="entry name" value="TRNA1(VAL) (ADENINE(37)-N6)-METHYLTRANSFERASE"/>
    <property type="match status" value="1"/>
</dbReference>
<dbReference type="SUPFAM" id="SSF53335">
    <property type="entry name" value="S-adenosyl-L-methionine-dependent methyltransferases"/>
    <property type="match status" value="1"/>
</dbReference>
<proteinExistence type="predicted"/>
<gene>
    <name evidence="2" type="ORF">IRY55_13145</name>
</gene>
<protein>
    <submittedName>
        <fullName evidence="2">tRNA1(Val) (Adenine(37)-N6)-methyltransferase</fullName>
    </submittedName>
</protein>
<evidence type="ECO:0000259" key="1">
    <source>
        <dbReference type="Pfam" id="PF05175"/>
    </source>
</evidence>
<dbReference type="CDD" id="cd02440">
    <property type="entry name" value="AdoMet_MTases"/>
    <property type="match status" value="1"/>
</dbReference>
<feature type="domain" description="Methyltransferase small" evidence="1">
    <location>
        <begin position="20"/>
        <end position="173"/>
    </location>
</feature>
<dbReference type="Gene3D" id="3.40.50.150">
    <property type="entry name" value="Vaccinia Virus protein VP39"/>
    <property type="match status" value="1"/>
</dbReference>
<sequence length="248" mass="28413">MNISLEANERLDYLLAENLRIIQSSEVFSFSLDAVLLAQFASIPYRKTGKIIDLCTGNGVIPLLLSARSQAHIWGIELQPRLASMAKRSVAYNHLDEQLTIIEGNVIGIEEIIGTELYDTVTCNPPYFIHHPHSEKNISEHYAIARHEIELNLEQAIQAASRLLKQGGKAVFVHRPGRLADFMEWMPKYRLEPKRIRFVHPKEGKEANILLIEAIKDGKRDLKIEPPLTVYTEEGEYRQEVREWLYGK</sequence>
<dbReference type="Pfam" id="PF05175">
    <property type="entry name" value="MTS"/>
    <property type="match status" value="1"/>
</dbReference>